<dbReference type="EMBL" id="POUC01000707">
    <property type="protein sequence ID" value="PNG16450.1"/>
    <property type="molecule type" value="Genomic_DNA"/>
</dbReference>
<dbReference type="SUPFAM" id="SSF159501">
    <property type="entry name" value="EreA/ChaN-like"/>
    <property type="match status" value="1"/>
</dbReference>
<dbReference type="InterPro" id="IPR014622">
    <property type="entry name" value="UCP036794_erythomycin"/>
</dbReference>
<dbReference type="PANTHER" id="PTHR31299">
    <property type="entry name" value="ESTERASE, PUTATIVE (AFU_ORTHOLOGUE AFUA_1G05850)-RELATED"/>
    <property type="match status" value="1"/>
</dbReference>
<dbReference type="CDD" id="cd14728">
    <property type="entry name" value="Ere-like"/>
    <property type="match status" value="1"/>
</dbReference>
<organism evidence="1 2">
    <name type="scientific">Streptomyces cahuitamycinicus</name>
    <dbReference type="NCBI Taxonomy" id="2070367"/>
    <lineage>
        <taxon>Bacteria</taxon>
        <taxon>Bacillati</taxon>
        <taxon>Actinomycetota</taxon>
        <taxon>Actinomycetes</taxon>
        <taxon>Kitasatosporales</taxon>
        <taxon>Streptomycetaceae</taxon>
        <taxon>Streptomyces</taxon>
    </lineage>
</organism>
<evidence type="ECO:0000313" key="1">
    <source>
        <dbReference type="EMBL" id="PNG16450.1"/>
    </source>
</evidence>
<proteinExistence type="predicted"/>
<reference evidence="1 2" key="1">
    <citation type="submission" date="2018-01" db="EMBL/GenBank/DDBJ databases">
        <title>Draft genome sequence of Streptomyces sp. 13K301.</title>
        <authorList>
            <person name="Sahin N."/>
            <person name="Saygin H."/>
            <person name="Ay H."/>
        </authorList>
    </citation>
    <scope>NUCLEOTIDE SEQUENCE [LARGE SCALE GENOMIC DNA]</scope>
    <source>
        <strain evidence="1 2">13K301</strain>
    </source>
</reference>
<dbReference type="Gene3D" id="1.20.1440.30">
    <property type="entry name" value="Biosynthetic Protein domain"/>
    <property type="match status" value="1"/>
</dbReference>
<dbReference type="Pfam" id="PF05139">
    <property type="entry name" value="Erythro_esteras"/>
    <property type="match status" value="1"/>
</dbReference>
<dbReference type="OrthoDB" id="9810066at2"/>
<dbReference type="PIRSF" id="PIRSF036794">
    <property type="entry name" value="UCP_erythr_ester"/>
    <property type="match status" value="1"/>
</dbReference>
<evidence type="ECO:0000313" key="2">
    <source>
        <dbReference type="Proteomes" id="UP000235943"/>
    </source>
</evidence>
<dbReference type="InterPro" id="IPR007815">
    <property type="entry name" value="Emycin_Estase"/>
</dbReference>
<gene>
    <name evidence="1" type="ORF">C1J00_41875</name>
</gene>
<dbReference type="Gene3D" id="3.40.1660.10">
    <property type="entry name" value="EreA-like (biosynthetic domain)"/>
    <property type="match status" value="1"/>
</dbReference>
<dbReference type="AlphaFoldDB" id="A0A2N8TBR8"/>
<dbReference type="Gene3D" id="3.30.1870.10">
    <property type="entry name" value="EreA-like, domain 2"/>
    <property type="match status" value="1"/>
</dbReference>
<keyword evidence="2" id="KW-1185">Reference proteome</keyword>
<name>A0A2N8TBR8_9ACTN</name>
<dbReference type="InterPro" id="IPR052036">
    <property type="entry name" value="Hydrolase/PRTase-associated"/>
</dbReference>
<sequence length="445" mass="49864">MTRNRSVLILLVGLLFCTGIVGSGTPPPPETRAVRAAERGTHPLRTTGPHGDPGDLRPLGRMVGDARVVGLGEATHSSHEFFTLKHRVLRYLVEHKGFRTFALETSWSSGLRLDAYVRTGEGDPRRIMGGEFQDTYAWWNTDEYLALIEWMRAYNLRHPQDQLRFMGDDFAYAGPELYDEVLRYTARHLPDLLPRITALYRGLRPTTSAGTYMKSYLTRPLAERRAMAVRAETALSLLARLPVPSSTTEDAHAWAVQHARALAQTARGYAFDFDDPGQLRRSMGYRDGLMADNVAWWAARTGHKVLLSAHNSHIAYRTSDPRYPRMQGAFLRDRLGKDYLSVAATFGEGSFNATDPDGTARVHTVGAPPANSTERFLNRVRPGDFFLDLRSSPAPARTWLKTPRPTRSIGTSYPERPHRIAPADSHDVLFHLRHVTSARLLSPPT</sequence>
<dbReference type="Proteomes" id="UP000235943">
    <property type="component" value="Unassembled WGS sequence"/>
</dbReference>
<dbReference type="PANTHER" id="PTHR31299:SF0">
    <property type="entry name" value="ESTERASE, PUTATIVE (AFU_ORTHOLOGUE AFUA_1G05850)-RELATED"/>
    <property type="match status" value="1"/>
</dbReference>
<dbReference type="GO" id="GO:0046677">
    <property type="term" value="P:response to antibiotic"/>
    <property type="evidence" value="ECO:0007669"/>
    <property type="project" value="InterPro"/>
</dbReference>
<protein>
    <submittedName>
        <fullName evidence="1">Erythromycin esterase</fullName>
    </submittedName>
</protein>
<dbReference type="RefSeq" id="WP_102914046.1">
    <property type="nucleotide sequence ID" value="NZ_POUC01000707.1"/>
</dbReference>
<accession>A0A2N8TBR8</accession>
<comment type="caution">
    <text evidence="1">The sequence shown here is derived from an EMBL/GenBank/DDBJ whole genome shotgun (WGS) entry which is preliminary data.</text>
</comment>